<feature type="compositionally biased region" description="Basic and acidic residues" evidence="1">
    <location>
        <begin position="226"/>
        <end position="244"/>
    </location>
</feature>
<feature type="region of interest" description="Disordered" evidence="1">
    <location>
        <begin position="171"/>
        <end position="320"/>
    </location>
</feature>
<evidence type="ECO:0000313" key="3">
    <source>
        <dbReference type="EMBL" id="BAD81285.1"/>
    </source>
</evidence>
<organism evidence="3">
    <name type="scientific">Oryza sativa subsp. japonica</name>
    <name type="common">Rice</name>
    <dbReference type="NCBI Taxonomy" id="39947"/>
    <lineage>
        <taxon>Eukaryota</taxon>
        <taxon>Viridiplantae</taxon>
        <taxon>Streptophyta</taxon>
        <taxon>Embryophyta</taxon>
        <taxon>Tracheophyta</taxon>
        <taxon>Spermatophyta</taxon>
        <taxon>Magnoliopsida</taxon>
        <taxon>Liliopsida</taxon>
        <taxon>Poales</taxon>
        <taxon>Poaceae</taxon>
        <taxon>BOP clade</taxon>
        <taxon>Oryzoideae</taxon>
        <taxon>Oryzeae</taxon>
        <taxon>Oryzinae</taxon>
        <taxon>Oryza</taxon>
        <taxon>Oryza sativa</taxon>
    </lineage>
</organism>
<feature type="compositionally biased region" description="Low complexity" evidence="1">
    <location>
        <begin position="295"/>
        <end position="306"/>
    </location>
</feature>
<dbReference type="Pfam" id="PF25011">
    <property type="entry name" value="VSR_TRX"/>
    <property type="match status" value="1"/>
</dbReference>
<evidence type="ECO:0000259" key="2">
    <source>
        <dbReference type="Pfam" id="PF25011"/>
    </source>
</evidence>
<protein>
    <recommendedName>
        <fullName evidence="2">Vacuolar sorting receptor thioredoxin-like domain-containing protein</fullName>
    </recommendedName>
</protein>
<accession>Q5NB71</accession>
<feature type="compositionally biased region" description="Basic residues" evidence="1">
    <location>
        <begin position="200"/>
        <end position="215"/>
    </location>
</feature>
<dbReference type="InterPro" id="IPR056858">
    <property type="entry name" value="VSR_TRX"/>
</dbReference>
<feature type="compositionally biased region" description="Pro residues" evidence="1">
    <location>
        <begin position="310"/>
        <end position="320"/>
    </location>
</feature>
<reference evidence="3" key="1">
    <citation type="journal article" date="2002" name="Nature">
        <title>The genome sequence and structure of rice chromosome 1.</title>
        <authorList>
            <person name="Sasaki T."/>
            <person name="Matsumoto T."/>
            <person name="Yamamoto K."/>
            <person name="Sakata K."/>
            <person name="Baba T."/>
            <person name="Katayose Y."/>
            <person name="Wu J."/>
            <person name="Niimura Y."/>
            <person name="Cheng Z."/>
            <person name="Nagamura Y."/>
            <person name="Antonio B.A."/>
            <person name="Kanamori H."/>
            <person name="Hosokawa S."/>
            <person name="Masukawa M."/>
            <person name="Arikawa K."/>
            <person name="Chiden Y."/>
            <person name="Hayashi M."/>
            <person name="Okamoto M."/>
            <person name="Ando T."/>
            <person name="Aoki H."/>
            <person name="Arita K."/>
            <person name="Hamada M."/>
            <person name="Harada C."/>
            <person name="Hijishita S."/>
            <person name="Honda M."/>
            <person name="Ichikawa Y."/>
            <person name="Idonuma A."/>
            <person name="Iijima M."/>
            <person name="Ikeda M."/>
            <person name="Ikeno M."/>
            <person name="Itoh S."/>
            <person name="Itoh T."/>
            <person name="Itoh Y."/>
            <person name="Itoh Y."/>
            <person name="Iwabuchi A."/>
            <person name="Kamiya K."/>
            <person name="Karasawa W."/>
            <person name="Katagiri S."/>
            <person name="Kikuta A."/>
            <person name="Kobayashi N."/>
            <person name="Kono I."/>
            <person name="Machita K."/>
            <person name="Maehara T."/>
            <person name="Mizuno H."/>
            <person name="Mizubayashi T."/>
            <person name="Mukai Y."/>
            <person name="Nagasaki H."/>
            <person name="Nakashima M."/>
            <person name="Nakama Y."/>
            <person name="Nakamichi Y."/>
            <person name="Nakamura M."/>
            <person name="Namiki N."/>
            <person name="Negishi M."/>
            <person name="Ohta I."/>
            <person name="Ono N."/>
            <person name="Saji S."/>
            <person name="Sakai K."/>
            <person name="Shibata M."/>
            <person name="Shimokawa T."/>
            <person name="Shomura A."/>
            <person name="Song J."/>
            <person name="Takazaki Y."/>
            <person name="Terasawa K."/>
            <person name="Tsuji K."/>
            <person name="Waki K."/>
            <person name="Yamagata H."/>
            <person name="Yamane H."/>
            <person name="Yoshiki S."/>
            <person name="Yoshihara R."/>
            <person name="Yukawa K."/>
            <person name="Zhong H."/>
            <person name="Iwama H."/>
            <person name="Endo T."/>
            <person name="Ito H."/>
            <person name="Hahn J.H."/>
            <person name="Kim H.I."/>
            <person name="Eun M.Y."/>
            <person name="Yano M."/>
            <person name="Jiang J."/>
            <person name="Gojobori T."/>
        </authorList>
    </citation>
    <scope>NUCLEOTIDE SEQUENCE [LARGE SCALE GENOMIC DNA]</scope>
</reference>
<dbReference type="EMBL" id="AP001550">
    <property type="protein sequence ID" value="BAD81285.1"/>
    <property type="molecule type" value="Genomic_DNA"/>
</dbReference>
<feature type="domain" description="Vacuolar sorting receptor thioredoxin-like" evidence="2">
    <location>
        <begin position="77"/>
        <end position="116"/>
    </location>
</feature>
<dbReference type="Proteomes" id="UP000817658">
    <property type="component" value="Chromosome 1"/>
</dbReference>
<sequence>MALVAAAAANQKQQKASIGRRAWRLLRLAVLWARKGSAVHSLCLFSNLRRAGVGLGVVGGGGRSERLRGVGCYDYIENDVLKTEQIVQVGHGARGDVTILPTLVINNMQYRGKNNQDSDQDHTELWLRSLFDQRFGVCFCLKQICFATTTMASRVSAAAWRTSASATAQWTSSSSSCPCRRPHPPGAPHAEAEPFTAPLRARRPRAAGGGKHRGAHGANGGVARGGAEHRVRVERSGELRRPEDAGAGDAADAAAEEEEDADDHREKQGTHRRCGGGGGGHRPPCSPACRHRRSAPLLHSASPAAAQHRSPPPVPFYPPR</sequence>
<evidence type="ECO:0000256" key="1">
    <source>
        <dbReference type="SAM" id="MobiDB-lite"/>
    </source>
</evidence>
<proteinExistence type="predicted"/>
<dbReference type="AlphaFoldDB" id="Q5NB71"/>
<name>Q5NB71_ORYSJ</name>
<gene>
    <name evidence="3" type="primary">P0431F01.18</name>
</gene>